<gene>
    <name evidence="1" type="ORF">APB76_20795</name>
</gene>
<organism evidence="1 2">
    <name type="scientific">Vibrio bivalvicida</name>
    <dbReference type="NCBI Taxonomy" id="1276888"/>
    <lineage>
        <taxon>Bacteria</taxon>
        <taxon>Pseudomonadati</taxon>
        <taxon>Pseudomonadota</taxon>
        <taxon>Gammaproteobacteria</taxon>
        <taxon>Vibrionales</taxon>
        <taxon>Vibrionaceae</taxon>
        <taxon>Vibrio</taxon>
        <taxon>Vibrio oreintalis group</taxon>
    </lineage>
</organism>
<sequence>MKNKNNENSIEIELNKLKTSLYQAIAAVDQALELDLTAVDGIQHKTASVIAFHNAFKQSQSVFRQGI</sequence>
<proteinExistence type="predicted"/>
<dbReference type="RefSeq" id="WP_054962511.1">
    <property type="nucleotide sequence ID" value="NZ_LLEI02000083.1"/>
</dbReference>
<dbReference type="EMBL" id="LLEI02000083">
    <property type="protein sequence ID" value="OAJ92435.1"/>
    <property type="molecule type" value="Genomic_DNA"/>
</dbReference>
<protein>
    <submittedName>
        <fullName evidence="1">Uncharacterized protein</fullName>
    </submittedName>
</protein>
<reference evidence="1 2" key="1">
    <citation type="journal article" date="2016" name="Syst. Appl. Microbiol.">
        <title>Vibrio bivalvicida sp. nov., a novel larval pathogen for bivalve molluscs reared in a hatchery.</title>
        <authorList>
            <person name="Dubert J."/>
            <person name="Romalde J.L."/>
            <person name="Prado S."/>
            <person name="Barja J.L."/>
        </authorList>
    </citation>
    <scope>NUCLEOTIDE SEQUENCE [LARGE SCALE GENOMIC DNA]</scope>
    <source>
        <strain evidence="1 2">605</strain>
    </source>
</reference>
<comment type="caution">
    <text evidence="1">The sequence shown here is derived from an EMBL/GenBank/DDBJ whole genome shotgun (WGS) entry which is preliminary data.</text>
</comment>
<accession>A0A177XVZ0</accession>
<name>A0A177XVZ0_9VIBR</name>
<evidence type="ECO:0000313" key="1">
    <source>
        <dbReference type="EMBL" id="OAJ92435.1"/>
    </source>
</evidence>
<evidence type="ECO:0000313" key="2">
    <source>
        <dbReference type="Proteomes" id="UP000078406"/>
    </source>
</evidence>
<dbReference type="AlphaFoldDB" id="A0A177XVZ0"/>
<dbReference type="Proteomes" id="UP000078406">
    <property type="component" value="Unassembled WGS sequence"/>
</dbReference>